<dbReference type="GO" id="GO:0071555">
    <property type="term" value="P:cell wall organization"/>
    <property type="evidence" value="ECO:0007669"/>
    <property type="project" value="InterPro"/>
</dbReference>
<comment type="caution">
    <text evidence="3">The sequence shown here is derived from an EMBL/GenBank/DDBJ whole genome shotgun (WGS) entry which is preliminary data.</text>
</comment>
<dbReference type="EMBL" id="AAMFGU010000031">
    <property type="protein sequence ID" value="EDG7674470.1"/>
    <property type="molecule type" value="Genomic_DNA"/>
</dbReference>
<feature type="domain" description="Pili assembly chaperone N-terminal" evidence="1">
    <location>
        <begin position="33"/>
        <end position="135"/>
    </location>
</feature>
<dbReference type="InterPro" id="IPR013783">
    <property type="entry name" value="Ig-like_fold"/>
</dbReference>
<dbReference type="EMBL" id="AAKZJA010000076">
    <property type="protein sequence ID" value="ECX1010335.1"/>
    <property type="molecule type" value="Genomic_DNA"/>
</dbReference>
<dbReference type="GO" id="GO:0030288">
    <property type="term" value="C:outer membrane-bounded periplasmic space"/>
    <property type="evidence" value="ECO:0007669"/>
    <property type="project" value="InterPro"/>
</dbReference>
<evidence type="ECO:0000313" key="4">
    <source>
        <dbReference type="EMBL" id="EDG7674470.1"/>
    </source>
</evidence>
<sequence>MRFFMMLYLVLLSFAIKANGLAIEPMSITVTKNNVSNVIFYNETNEDYILHSRVTYDAAVEDKCRDAPFLVNPPIRLAKQNTQTNLGVIYLGRKKECEVNDLYFLSVSAIPKRDNYQNVTIDVPIVVTQNMPIVFN</sequence>
<proteinExistence type="predicted"/>
<protein>
    <submittedName>
        <fullName evidence="3">Fimbria/pilus periplasmic chaperone</fullName>
    </submittedName>
</protein>
<reference evidence="3" key="1">
    <citation type="submission" date="2018-07" db="EMBL/GenBank/DDBJ databases">
        <authorList>
            <consortium name="GenomeTrakr network: Whole genome sequencing for foodborne pathogen traceback"/>
        </authorList>
    </citation>
    <scope>NUCLEOTIDE SEQUENCE</scope>
    <source>
        <strain evidence="2">FSIS11810937</strain>
        <strain evidence="3">FSIS1503455</strain>
        <strain evidence="4">FSIS1700706</strain>
        <strain evidence="5">FSIS1702104</strain>
    </source>
</reference>
<evidence type="ECO:0000313" key="2">
    <source>
        <dbReference type="EMBL" id="ECT0474853.1"/>
    </source>
</evidence>
<evidence type="ECO:0000313" key="3">
    <source>
        <dbReference type="EMBL" id="ECX1010335.1"/>
    </source>
</evidence>
<dbReference type="EMBL" id="AAMLPG010000041">
    <property type="protein sequence ID" value="EDI6267172.1"/>
    <property type="molecule type" value="Genomic_DNA"/>
</dbReference>
<dbReference type="AlphaFoldDB" id="A0A5X6AXM2"/>
<dbReference type="InterPro" id="IPR008962">
    <property type="entry name" value="PapD-like_sf"/>
</dbReference>
<dbReference type="InterPro" id="IPR016147">
    <property type="entry name" value="Pili_assmbl_chaperone_N"/>
</dbReference>
<evidence type="ECO:0000313" key="5">
    <source>
        <dbReference type="EMBL" id="EDI6267172.1"/>
    </source>
</evidence>
<organism evidence="3">
    <name type="scientific">Salmonella enterica subsp. enterica serovar Schwarzengrund</name>
    <dbReference type="NCBI Taxonomy" id="340190"/>
    <lineage>
        <taxon>Bacteria</taxon>
        <taxon>Pseudomonadati</taxon>
        <taxon>Pseudomonadota</taxon>
        <taxon>Gammaproteobacteria</taxon>
        <taxon>Enterobacterales</taxon>
        <taxon>Enterobacteriaceae</taxon>
        <taxon>Salmonella</taxon>
    </lineage>
</organism>
<accession>A0A5X6AXM2</accession>
<gene>
    <name evidence="3" type="ORF">ATM10_24140</name>
    <name evidence="4" type="ORF">B9761_23310</name>
    <name evidence="5" type="ORF">CFD05_23885</name>
    <name evidence="2" type="ORF">DQY17_24940</name>
</gene>
<dbReference type="Gene3D" id="2.60.40.10">
    <property type="entry name" value="Immunoglobulins"/>
    <property type="match status" value="1"/>
</dbReference>
<dbReference type="EMBL" id="AAKLNN010000085">
    <property type="protein sequence ID" value="ECT0474853.1"/>
    <property type="molecule type" value="Genomic_DNA"/>
</dbReference>
<dbReference type="RefSeq" id="WP_052943207.1">
    <property type="nucleotide sequence ID" value="NZ_CP130074.1"/>
</dbReference>
<evidence type="ECO:0000259" key="1">
    <source>
        <dbReference type="Pfam" id="PF00345"/>
    </source>
</evidence>
<dbReference type="SUPFAM" id="SSF49354">
    <property type="entry name" value="PapD-like"/>
    <property type="match status" value="1"/>
</dbReference>
<dbReference type="Pfam" id="PF00345">
    <property type="entry name" value="PapD_N"/>
    <property type="match status" value="1"/>
</dbReference>
<name>A0A5X6AXM2_SALET</name>